<dbReference type="Pfam" id="PF01486">
    <property type="entry name" value="K-box"/>
    <property type="match status" value="1"/>
</dbReference>
<name>A0A7I8L2K8_SPIIN</name>
<dbReference type="GO" id="GO:0003700">
    <property type="term" value="F:DNA-binding transcription factor activity"/>
    <property type="evidence" value="ECO:0007669"/>
    <property type="project" value="InterPro"/>
</dbReference>
<evidence type="ECO:0000313" key="4">
    <source>
        <dbReference type="Proteomes" id="UP000663760"/>
    </source>
</evidence>
<accession>A0A7I8L2K8</accession>
<evidence type="ECO:0000313" key="3">
    <source>
        <dbReference type="EMBL" id="CAA7404180.1"/>
    </source>
</evidence>
<dbReference type="AlphaFoldDB" id="A0A7I8L2K8"/>
<dbReference type="OrthoDB" id="1898716at2759"/>
<dbReference type="InterPro" id="IPR002487">
    <property type="entry name" value="TF_Kbox"/>
</dbReference>
<dbReference type="Proteomes" id="UP000663760">
    <property type="component" value="Chromosome 10"/>
</dbReference>
<evidence type="ECO:0000259" key="2">
    <source>
        <dbReference type="PROSITE" id="PS51297"/>
    </source>
</evidence>
<feature type="domain" description="K-box" evidence="2">
    <location>
        <begin position="25"/>
        <end position="115"/>
    </location>
</feature>
<evidence type="ECO:0000256" key="1">
    <source>
        <dbReference type="SAM" id="MobiDB-lite"/>
    </source>
</evidence>
<organism evidence="3 4">
    <name type="scientific">Spirodela intermedia</name>
    <name type="common">Intermediate duckweed</name>
    <dbReference type="NCBI Taxonomy" id="51605"/>
    <lineage>
        <taxon>Eukaryota</taxon>
        <taxon>Viridiplantae</taxon>
        <taxon>Streptophyta</taxon>
        <taxon>Embryophyta</taxon>
        <taxon>Tracheophyta</taxon>
        <taxon>Spermatophyta</taxon>
        <taxon>Magnoliopsida</taxon>
        <taxon>Liliopsida</taxon>
        <taxon>Araceae</taxon>
        <taxon>Lemnoideae</taxon>
        <taxon>Spirodela</taxon>
    </lineage>
</organism>
<gene>
    <name evidence="3" type="ORF">SI8410_10014858</name>
</gene>
<dbReference type="EMBL" id="LR746273">
    <property type="protein sequence ID" value="CAA7404180.1"/>
    <property type="molecule type" value="Genomic_DNA"/>
</dbReference>
<dbReference type="GO" id="GO:0005634">
    <property type="term" value="C:nucleus"/>
    <property type="evidence" value="ECO:0007669"/>
    <property type="project" value="InterPro"/>
</dbReference>
<proteinExistence type="predicted"/>
<protein>
    <recommendedName>
        <fullName evidence="2">K-box domain-containing protein</fullName>
    </recommendedName>
</protein>
<reference evidence="3" key="1">
    <citation type="submission" date="2020-02" db="EMBL/GenBank/DDBJ databases">
        <authorList>
            <person name="Scholz U."/>
            <person name="Mascher M."/>
            <person name="Fiebig A."/>
        </authorList>
    </citation>
    <scope>NUCLEOTIDE SEQUENCE</scope>
</reference>
<feature type="region of interest" description="Disordered" evidence="1">
    <location>
        <begin position="123"/>
        <end position="148"/>
    </location>
</feature>
<sequence length="178" mass="20051">MLQTLDRYERCSYSVGEIVVPSKEMQDSYQECVKLRGRVEALQRSHRNLLGEDIGSLNTRELEQLEIQLEMSLKHVRSTKTQLMLDQLCDLKRKEHVFQESNGILRRKLQDLGEESFLQLSWGSNGGGGPSAANSRQPSHSEGLLQPPLGVETPLQIGFSSLQIDQNMDGGCFNGWMS</sequence>
<dbReference type="PROSITE" id="PS51297">
    <property type="entry name" value="K_BOX"/>
    <property type="match status" value="1"/>
</dbReference>
<keyword evidence="4" id="KW-1185">Reference proteome</keyword>